<feature type="coiled-coil region" evidence="1">
    <location>
        <begin position="473"/>
        <end position="557"/>
    </location>
</feature>
<evidence type="ECO:0000256" key="1">
    <source>
        <dbReference type="SAM" id="Coils"/>
    </source>
</evidence>
<dbReference type="Proteomes" id="UP001295684">
    <property type="component" value="Unassembled WGS sequence"/>
</dbReference>
<evidence type="ECO:0000313" key="3">
    <source>
        <dbReference type="EMBL" id="CAI2385922.1"/>
    </source>
</evidence>
<gene>
    <name evidence="3" type="ORF">ECRASSUSDP1_LOCUS27518</name>
</gene>
<dbReference type="EMBL" id="CAMPGE010028395">
    <property type="protein sequence ID" value="CAI2385922.1"/>
    <property type="molecule type" value="Genomic_DNA"/>
</dbReference>
<evidence type="ECO:0000256" key="2">
    <source>
        <dbReference type="SAM" id="MobiDB-lite"/>
    </source>
</evidence>
<sequence>MATRNHKKRIINAKDLVKSLNMVHLKETKSPDLRFQDLKHDFLRSKNQKNSTEDSLAKSSFVTLSTFENVGNPLSKTYIKEKEKSHQKEESKFIMKKKKAISMLKKKHTNSILKVYCRGKRRPTIKDYKPPKGKPSELDKAKLLDKRRTMMDKEHCCSLVDPVLSSNSIQELSLVPEDLGSSLRVNKNSTLLLYSSGLSTPQNIRSKKFINSKMSASNFCRYQSLSRNKSGSKVCNTKLAQKPLFMSKKSRNNLTLDGMNLTSINSSQIPQSNSMVIKMISKNNKMKGFHSKFRSETLKRKRGITGPDSSASHELRNNEKSVDKRTTATKERSIVNVVKDNIEKSLKDKINALDKDLKKKQIEFTIRKQHYNENLTQMSQKSNQDKLRLHIYEMLRNPRYEFDLEQVQSLKAKHTVLKEGFHKCLTLIRDDNLQCLMKIMKTNYDGQIEDIISNAERNLRTIQSVQDKFDSPVNNILDQMNALELKLVTEQKKSLLEVEEHRQQVEQLTKELKDLKNNSGADQEDLNRKDKRLLKEMRVINRENLQMKEVIQEFKDEVDYCKQRENKLMYFLYIMKEKGLPVGEIFEQEIKEIPTKRFSKYFDDESPENCIKERPRKYISLSERVLPGNRDPAISDTTSIMNITEGQPKKQRKPSLVPKLNLEQLPPRKIHYFSEDSERSGYDLSVERKKFNENATVSQKYDLASFGKRMKLRQLKRHSINESFQKSKIMQLGSKLFPSESL</sequence>
<proteinExistence type="predicted"/>
<reference evidence="3" key="1">
    <citation type="submission" date="2023-07" db="EMBL/GenBank/DDBJ databases">
        <authorList>
            <consortium name="AG Swart"/>
            <person name="Singh M."/>
            <person name="Singh A."/>
            <person name="Seah K."/>
            <person name="Emmerich C."/>
        </authorList>
    </citation>
    <scope>NUCLEOTIDE SEQUENCE</scope>
    <source>
        <strain evidence="3">DP1</strain>
    </source>
</reference>
<dbReference type="AlphaFoldDB" id="A0AAD1YA99"/>
<protein>
    <submittedName>
        <fullName evidence="3">Uncharacterized protein</fullName>
    </submittedName>
</protein>
<name>A0AAD1YA99_EUPCR</name>
<keyword evidence="1" id="KW-0175">Coiled coil</keyword>
<comment type="caution">
    <text evidence="3">The sequence shown here is derived from an EMBL/GenBank/DDBJ whole genome shotgun (WGS) entry which is preliminary data.</text>
</comment>
<feature type="compositionally biased region" description="Basic and acidic residues" evidence="2">
    <location>
        <begin position="311"/>
        <end position="327"/>
    </location>
</feature>
<keyword evidence="4" id="KW-1185">Reference proteome</keyword>
<organism evidence="3 4">
    <name type="scientific">Euplotes crassus</name>
    <dbReference type="NCBI Taxonomy" id="5936"/>
    <lineage>
        <taxon>Eukaryota</taxon>
        <taxon>Sar</taxon>
        <taxon>Alveolata</taxon>
        <taxon>Ciliophora</taxon>
        <taxon>Intramacronucleata</taxon>
        <taxon>Spirotrichea</taxon>
        <taxon>Hypotrichia</taxon>
        <taxon>Euplotida</taxon>
        <taxon>Euplotidae</taxon>
        <taxon>Moneuplotes</taxon>
    </lineage>
</organism>
<evidence type="ECO:0000313" key="4">
    <source>
        <dbReference type="Proteomes" id="UP001295684"/>
    </source>
</evidence>
<feature type="region of interest" description="Disordered" evidence="2">
    <location>
        <begin position="300"/>
        <end position="327"/>
    </location>
</feature>
<accession>A0AAD1YA99</accession>